<dbReference type="Gene3D" id="3.20.20.100">
    <property type="entry name" value="NADP-dependent oxidoreductase domain"/>
    <property type="match status" value="1"/>
</dbReference>
<dbReference type="SUPFAM" id="SSF51430">
    <property type="entry name" value="NAD(P)-linked oxidoreductase"/>
    <property type="match status" value="1"/>
</dbReference>
<evidence type="ECO:0000259" key="2">
    <source>
        <dbReference type="Pfam" id="PF00248"/>
    </source>
</evidence>
<organism evidence="3 4">
    <name type="scientific">Aquabacter spiritensis</name>
    <dbReference type="NCBI Taxonomy" id="933073"/>
    <lineage>
        <taxon>Bacteria</taxon>
        <taxon>Pseudomonadati</taxon>
        <taxon>Pseudomonadota</taxon>
        <taxon>Alphaproteobacteria</taxon>
        <taxon>Hyphomicrobiales</taxon>
        <taxon>Xanthobacteraceae</taxon>
        <taxon>Aquabacter</taxon>
    </lineage>
</organism>
<protein>
    <submittedName>
        <fullName evidence="3">Aryl-alcohol dehydrogenase-like predicted oxidoreductase</fullName>
    </submittedName>
</protein>
<dbReference type="PANTHER" id="PTHR43625">
    <property type="entry name" value="AFLATOXIN B1 ALDEHYDE REDUCTASE"/>
    <property type="match status" value="1"/>
</dbReference>
<dbReference type="OrthoDB" id="8394608at2"/>
<dbReference type="CDD" id="cd19076">
    <property type="entry name" value="AKR_AKR13A_13D"/>
    <property type="match status" value="1"/>
</dbReference>
<dbReference type="EMBL" id="SMAI01000010">
    <property type="protein sequence ID" value="TCT03281.1"/>
    <property type="molecule type" value="Genomic_DNA"/>
</dbReference>
<dbReference type="InterPro" id="IPR050791">
    <property type="entry name" value="Aldo-Keto_reductase"/>
</dbReference>
<gene>
    <name evidence="3" type="ORF">EDC64_110146</name>
</gene>
<proteinExistence type="predicted"/>
<dbReference type="RefSeq" id="WP_132033106.1">
    <property type="nucleotide sequence ID" value="NZ_SMAI01000010.1"/>
</dbReference>
<name>A0A4R3LSD7_9HYPH</name>
<reference evidence="3 4" key="1">
    <citation type="submission" date="2019-03" db="EMBL/GenBank/DDBJ databases">
        <title>Genomic Encyclopedia of Type Strains, Phase IV (KMG-IV): sequencing the most valuable type-strain genomes for metagenomic binning, comparative biology and taxonomic classification.</title>
        <authorList>
            <person name="Goeker M."/>
        </authorList>
    </citation>
    <scope>NUCLEOTIDE SEQUENCE [LARGE SCALE GENOMIC DNA]</scope>
    <source>
        <strain evidence="3 4">DSM 9035</strain>
    </source>
</reference>
<keyword evidence="4" id="KW-1185">Reference proteome</keyword>
<comment type="caution">
    <text evidence="3">The sequence shown here is derived from an EMBL/GenBank/DDBJ whole genome shotgun (WGS) entry which is preliminary data.</text>
</comment>
<sequence length="328" mass="34964">MDRRPLGRSGLTVSALGLGCMGMSEFYGPSDDDASLATLEAALDAGITFFDSSDMYGWGHNETLIGRFLKGRRDKVVLATKFGVVRGPNGEWLGIDGRPDHVRAACEASLTRLGVEVIDVYYQHRVDPKTPIEDTVGAMARLVDEGKVRALGLSECAVETFQRANAVHPIAAVQSEYSLWSRDPEAGMLAAVRAAGAAFVAYSPLGRAFLTGTVSGPDALAPTDFRRNNPRFQGEALETNRKLAVALGEIAAAKGVTAAQLALAWLLNKNADVIPIPGTRRIRYIHENVAAAGITLSAQEIADLDALFPPEAVAGTRYPEAAMAALNR</sequence>
<dbReference type="InterPro" id="IPR036812">
    <property type="entry name" value="NAD(P)_OxRdtase_dom_sf"/>
</dbReference>
<keyword evidence="1" id="KW-0560">Oxidoreductase</keyword>
<dbReference type="GO" id="GO:0016491">
    <property type="term" value="F:oxidoreductase activity"/>
    <property type="evidence" value="ECO:0007669"/>
    <property type="project" value="UniProtKB-KW"/>
</dbReference>
<accession>A0A4R3LSD7</accession>
<feature type="domain" description="NADP-dependent oxidoreductase" evidence="2">
    <location>
        <begin position="16"/>
        <end position="307"/>
    </location>
</feature>
<dbReference type="Proteomes" id="UP000294664">
    <property type="component" value="Unassembled WGS sequence"/>
</dbReference>
<dbReference type="PROSITE" id="PS51257">
    <property type="entry name" value="PROKAR_LIPOPROTEIN"/>
    <property type="match status" value="1"/>
</dbReference>
<dbReference type="InterPro" id="IPR023210">
    <property type="entry name" value="NADP_OxRdtase_dom"/>
</dbReference>
<evidence type="ECO:0000313" key="4">
    <source>
        <dbReference type="Proteomes" id="UP000294664"/>
    </source>
</evidence>
<dbReference type="GO" id="GO:0005737">
    <property type="term" value="C:cytoplasm"/>
    <property type="evidence" value="ECO:0007669"/>
    <property type="project" value="TreeGrafter"/>
</dbReference>
<evidence type="ECO:0000256" key="1">
    <source>
        <dbReference type="ARBA" id="ARBA00023002"/>
    </source>
</evidence>
<dbReference type="PANTHER" id="PTHR43625:SF40">
    <property type="entry name" value="ALDO-KETO REDUCTASE YAKC [NADP(+)]"/>
    <property type="match status" value="1"/>
</dbReference>
<dbReference type="AlphaFoldDB" id="A0A4R3LSD7"/>
<dbReference type="Pfam" id="PF00248">
    <property type="entry name" value="Aldo_ket_red"/>
    <property type="match status" value="1"/>
</dbReference>
<evidence type="ECO:0000313" key="3">
    <source>
        <dbReference type="EMBL" id="TCT03281.1"/>
    </source>
</evidence>